<name>A0ABR1Z846_9ROSI</name>
<evidence type="ECO:0000256" key="1">
    <source>
        <dbReference type="SAM" id="MobiDB-lite"/>
    </source>
</evidence>
<keyword evidence="3" id="KW-1185">Reference proteome</keyword>
<gene>
    <name evidence="2" type="ORF">V6N11_082504</name>
</gene>
<dbReference type="Proteomes" id="UP001396334">
    <property type="component" value="Unassembled WGS sequence"/>
</dbReference>
<dbReference type="PANTHER" id="PTHR33264:SF8">
    <property type="entry name" value="EXPRESSED PROTEIN"/>
    <property type="match status" value="1"/>
</dbReference>
<evidence type="ECO:0000313" key="2">
    <source>
        <dbReference type="EMBL" id="KAK8476060.1"/>
    </source>
</evidence>
<evidence type="ECO:0000313" key="3">
    <source>
        <dbReference type="Proteomes" id="UP001396334"/>
    </source>
</evidence>
<sequence length="169" mass="18773">MSRRIILTTQTSSVYRRQPLLQSHSISTSSGFSGVDDDDDGSHSVISRSSSRKSAKFGELCGGTTAECAAVCCCFPCGIANLLVLVVYKVPAGLCRRAFRLKRRRKSQKKGLFQPRNGCGCEEGEAMACVKDVKVSEEDDEALFKLEQEMWEKFRGTGFWRSSSQRDQL</sequence>
<organism evidence="2 3">
    <name type="scientific">Hibiscus sabdariffa</name>
    <name type="common">roselle</name>
    <dbReference type="NCBI Taxonomy" id="183260"/>
    <lineage>
        <taxon>Eukaryota</taxon>
        <taxon>Viridiplantae</taxon>
        <taxon>Streptophyta</taxon>
        <taxon>Embryophyta</taxon>
        <taxon>Tracheophyta</taxon>
        <taxon>Spermatophyta</taxon>
        <taxon>Magnoliopsida</taxon>
        <taxon>eudicotyledons</taxon>
        <taxon>Gunneridae</taxon>
        <taxon>Pentapetalae</taxon>
        <taxon>rosids</taxon>
        <taxon>malvids</taxon>
        <taxon>Malvales</taxon>
        <taxon>Malvaceae</taxon>
        <taxon>Malvoideae</taxon>
        <taxon>Hibiscus</taxon>
    </lineage>
</organism>
<comment type="caution">
    <text evidence="2">The sequence shown here is derived from an EMBL/GenBank/DDBJ whole genome shotgun (WGS) entry which is preliminary data.</text>
</comment>
<protein>
    <submittedName>
        <fullName evidence="2">Uncharacterized protein</fullName>
    </submittedName>
</protein>
<dbReference type="EMBL" id="JBBPBN010002444">
    <property type="protein sequence ID" value="KAK8476060.1"/>
    <property type="molecule type" value="Genomic_DNA"/>
</dbReference>
<accession>A0ABR1Z846</accession>
<dbReference type="PANTHER" id="PTHR33264">
    <property type="entry name" value="EXPRESSED PROTEIN"/>
    <property type="match status" value="1"/>
</dbReference>
<proteinExistence type="predicted"/>
<reference evidence="2 3" key="1">
    <citation type="journal article" date="2024" name="G3 (Bethesda)">
        <title>Genome assembly of Hibiscus sabdariffa L. provides insights into metabolisms of medicinal natural products.</title>
        <authorList>
            <person name="Kim T."/>
        </authorList>
    </citation>
    <scope>NUCLEOTIDE SEQUENCE [LARGE SCALE GENOMIC DNA]</scope>
    <source>
        <strain evidence="2">TK-2024</strain>
        <tissue evidence="2">Old leaves</tissue>
    </source>
</reference>
<feature type="region of interest" description="Disordered" evidence="1">
    <location>
        <begin position="26"/>
        <end position="47"/>
    </location>
</feature>